<evidence type="ECO:0000313" key="4">
    <source>
        <dbReference type="Proteomes" id="UP000053562"/>
    </source>
</evidence>
<evidence type="ECO:0000259" key="2">
    <source>
        <dbReference type="Pfam" id="PF09687"/>
    </source>
</evidence>
<reference evidence="3 4" key="1">
    <citation type="submission" date="2011-08" db="EMBL/GenBank/DDBJ databases">
        <title>The Genome Sequence of Plasmodium vivax India VII.</title>
        <authorList>
            <consortium name="The Broad Institute Genome Sequencing Platform"/>
            <consortium name="The Broad Institute Genome Sequencing Center for Infectious Disease"/>
            <person name="Neafsey D."/>
            <person name="Carlton J."/>
            <person name="Barnwell J."/>
            <person name="Collins W."/>
            <person name="Escalante A."/>
            <person name="Mullikin J."/>
            <person name="Saul A."/>
            <person name="Guigo R."/>
            <person name="Camara F."/>
            <person name="Young S.K."/>
            <person name="Zeng Q."/>
            <person name="Gargeya S."/>
            <person name="Fitzgerald M."/>
            <person name="Haas B."/>
            <person name="Abouelleil A."/>
            <person name="Alvarado L."/>
            <person name="Arachchi H.M."/>
            <person name="Berlin A."/>
            <person name="Brown A."/>
            <person name="Chapman S.B."/>
            <person name="Chen Z."/>
            <person name="Dunbar C."/>
            <person name="Freedman E."/>
            <person name="Gearin G."/>
            <person name="Gellesch M."/>
            <person name="Goldberg J."/>
            <person name="Griggs A."/>
            <person name="Gujja S."/>
            <person name="Heiman D."/>
            <person name="Howarth C."/>
            <person name="Larson L."/>
            <person name="Lui A."/>
            <person name="MacDonald P.J.P."/>
            <person name="Montmayeur A."/>
            <person name="Murphy C."/>
            <person name="Neiman D."/>
            <person name="Pearson M."/>
            <person name="Priest M."/>
            <person name="Roberts A."/>
            <person name="Saif S."/>
            <person name="Shea T."/>
            <person name="Shenoy N."/>
            <person name="Sisk P."/>
            <person name="Stolte C."/>
            <person name="Sykes S."/>
            <person name="Wortman J."/>
            <person name="Nusbaum C."/>
            <person name="Birren B."/>
        </authorList>
    </citation>
    <scope>NUCLEOTIDE SEQUENCE [LARGE SCALE GENOMIC DNA]</scope>
    <source>
        <strain evidence="3 4">India VII</strain>
    </source>
</reference>
<feature type="region of interest" description="Disordered" evidence="1">
    <location>
        <begin position="1"/>
        <end position="92"/>
    </location>
</feature>
<feature type="region of interest" description="Disordered" evidence="1">
    <location>
        <begin position="661"/>
        <end position="680"/>
    </location>
</feature>
<protein>
    <recommendedName>
        <fullName evidence="2">Plasmodium RESA N-terminal domain-containing protein</fullName>
    </recommendedName>
</protein>
<dbReference type="EMBL" id="KQ234158">
    <property type="protein sequence ID" value="KMZ82884.1"/>
    <property type="molecule type" value="Genomic_DNA"/>
</dbReference>
<feature type="compositionally biased region" description="Low complexity" evidence="1">
    <location>
        <begin position="45"/>
        <end position="73"/>
    </location>
</feature>
<sequence>MVLPDQSAVPSTRKSVEGCKGSSKRCVTRGAGKGAGKAGQRRASRTASRSTNRTANRTANRTPNRTPNRIATPIAPDSNQNSDSPERRNNSAKWALPQPRALIVPLLAILYVLSLHGLFAQKDSHHSRSLLEKSLIPFIYTPAIDVAAAPTNGSSTPPPVIEAPASSSDKKSGNDKKSKKDRKKGASEKKPKKERKWGWDKKSKKSAKAKAENPRDHYDHNVPHDPYDPDDPHYAYYPNDPEIQYGIYGSTKKPSTIIDFTSCKTLTPEEKIEFFFYSTSSYLYFTKEMKNRIFATGPVVTKKYMAEIFFDLCNEQKENFLFMKEAMSKLSFMLAAQFNLPNEKRSKCWSHVNNKLNKVINRFDLRDRADFNHFLMQKKRHPAEDFECFIENRICIWNKITRENRYESFLELYKQLKKCASKNRFRDNDRSYYPPHLSDYYAASDPDISHDTFSVRGPPVQHDPIHVSAPPMPHEPISVNGPPPMAQDPISVNGPPMTQDPTNVNDPSMPQDPINVNGPPPRPHDTLSVSGSSMAHEALSVSGSSMPHDPINVNGPTIPHDPLSAGTPGTRYNTLNASNAALQYSNVNVASRPLPYSNISVITKPMPYGTFSPSSPTVQYAHFGTPTTAMPYSNVCTTNPAIPYANISTINRPIACNTFNSHSTWKSKRNPPSARRKRNE</sequence>
<gene>
    <name evidence="3" type="ORF">PVIIG_04635</name>
</gene>
<dbReference type="AlphaFoldDB" id="A0A0J9SIT9"/>
<dbReference type="Gene3D" id="6.10.280.180">
    <property type="entry name" value="Plasmodium RESA, N-terminal helical domain"/>
    <property type="match status" value="1"/>
</dbReference>
<dbReference type="Proteomes" id="UP000053562">
    <property type="component" value="Unassembled WGS sequence"/>
</dbReference>
<feature type="compositionally biased region" description="Basic and acidic residues" evidence="1">
    <location>
        <begin position="168"/>
        <end position="201"/>
    </location>
</feature>
<dbReference type="Pfam" id="PF09687">
    <property type="entry name" value="PRESAN"/>
    <property type="match status" value="1"/>
</dbReference>
<feature type="domain" description="Plasmodium RESA N-terminal" evidence="2">
    <location>
        <begin position="287"/>
        <end position="405"/>
    </location>
</feature>
<feature type="compositionally biased region" description="Basic residues" evidence="1">
    <location>
        <begin position="665"/>
        <end position="680"/>
    </location>
</feature>
<feature type="compositionally biased region" description="Basic and acidic residues" evidence="1">
    <location>
        <begin position="209"/>
        <end position="232"/>
    </location>
</feature>
<feature type="region of interest" description="Disordered" evidence="1">
    <location>
        <begin position="150"/>
        <end position="232"/>
    </location>
</feature>
<proteinExistence type="predicted"/>
<organism evidence="3 4">
    <name type="scientific">Plasmodium vivax India VII</name>
    <dbReference type="NCBI Taxonomy" id="1077284"/>
    <lineage>
        <taxon>Eukaryota</taxon>
        <taxon>Sar</taxon>
        <taxon>Alveolata</taxon>
        <taxon>Apicomplexa</taxon>
        <taxon>Aconoidasida</taxon>
        <taxon>Haemosporida</taxon>
        <taxon>Plasmodiidae</taxon>
        <taxon>Plasmodium</taxon>
        <taxon>Plasmodium (Plasmodium)</taxon>
    </lineage>
</organism>
<name>A0A0J9SIT9_PLAVI</name>
<evidence type="ECO:0000313" key="3">
    <source>
        <dbReference type="EMBL" id="KMZ82884.1"/>
    </source>
</evidence>
<accession>A0A0J9SIT9</accession>
<dbReference type="InterPro" id="IPR044885">
    <property type="entry name" value="PRESA_N_sf"/>
</dbReference>
<evidence type="ECO:0000256" key="1">
    <source>
        <dbReference type="SAM" id="MobiDB-lite"/>
    </source>
</evidence>
<dbReference type="InterPro" id="IPR019111">
    <property type="entry name" value="PRESA_N"/>
</dbReference>
<dbReference type="OrthoDB" id="387493at2759"/>